<dbReference type="SUPFAM" id="SSF55961">
    <property type="entry name" value="Bet v1-like"/>
    <property type="match status" value="1"/>
</dbReference>
<evidence type="ECO:0000313" key="1">
    <source>
        <dbReference type="EMBL" id="OXM44301.1"/>
    </source>
</evidence>
<dbReference type="InterPro" id="IPR023393">
    <property type="entry name" value="START-like_dom_sf"/>
</dbReference>
<dbReference type="EMBL" id="NMQU01000123">
    <property type="protein sequence ID" value="OXM44301.1"/>
    <property type="molecule type" value="Genomic_DNA"/>
</dbReference>
<dbReference type="Proteomes" id="UP000215563">
    <property type="component" value="Unassembled WGS sequence"/>
</dbReference>
<gene>
    <name evidence="1" type="ORF">CFP75_35015</name>
</gene>
<accession>A0A229RCY4</accession>
<dbReference type="OrthoDB" id="5185789at2"/>
<dbReference type="Gene3D" id="3.30.530.20">
    <property type="match status" value="1"/>
</dbReference>
<dbReference type="AlphaFoldDB" id="A0A229RCY4"/>
<protein>
    <submittedName>
        <fullName evidence="1">SRPBCC family protein</fullName>
    </submittedName>
</protein>
<proteinExistence type="predicted"/>
<comment type="caution">
    <text evidence="1">The sequence shown here is derived from an EMBL/GenBank/DDBJ whole genome shotgun (WGS) entry which is preliminary data.</text>
</comment>
<reference evidence="1 2" key="1">
    <citation type="submission" date="2017-07" db="EMBL/GenBank/DDBJ databases">
        <title>Amycolatopsis alba DSM 44262 Genome sequencing and assembly.</title>
        <authorList>
            <person name="Kaur N."/>
            <person name="Mayilraj S."/>
        </authorList>
    </citation>
    <scope>NUCLEOTIDE SEQUENCE [LARGE SCALE GENOMIC DNA]</scope>
    <source>
        <strain evidence="1 2">DSM 44262</strain>
    </source>
</reference>
<organism evidence="1 2">
    <name type="scientific">Amycolatopsis alba DSM 44262</name>
    <dbReference type="NCBI Taxonomy" id="1125972"/>
    <lineage>
        <taxon>Bacteria</taxon>
        <taxon>Bacillati</taxon>
        <taxon>Actinomycetota</taxon>
        <taxon>Actinomycetes</taxon>
        <taxon>Pseudonocardiales</taxon>
        <taxon>Pseudonocardiaceae</taxon>
        <taxon>Amycolatopsis</taxon>
    </lineage>
</organism>
<name>A0A229RCY4_AMYAL</name>
<dbReference type="Pfam" id="PF10604">
    <property type="entry name" value="Polyketide_cyc2"/>
    <property type="match status" value="1"/>
</dbReference>
<keyword evidence="2" id="KW-1185">Reference proteome</keyword>
<dbReference type="RefSeq" id="WP_020637773.1">
    <property type="nucleotide sequence ID" value="NZ_KB913032.1"/>
</dbReference>
<sequence length="145" mass="16031">MGKIQRISANGHTSASPEAVYALLVDRERWPDWSPLGRFRLLEKGDQNGLGAIGVFSTNGVNACEEVILLEPGKRFGYTLRKGMPLRDYRAYVDLMPALGGTDIHWHASFVPKIPGTGALYRRFLGHFFARMVDGLTTRASRGAP</sequence>
<dbReference type="CDD" id="cd07821">
    <property type="entry name" value="PYR_PYL_RCAR_like"/>
    <property type="match status" value="1"/>
</dbReference>
<evidence type="ECO:0000313" key="2">
    <source>
        <dbReference type="Proteomes" id="UP000215563"/>
    </source>
</evidence>
<dbReference type="InterPro" id="IPR019587">
    <property type="entry name" value="Polyketide_cyclase/dehydratase"/>
</dbReference>